<reference evidence="1 2" key="1">
    <citation type="submission" date="2013-09" db="EMBL/GenBank/DDBJ databases">
        <title>Corchorus capsularis genome sequencing.</title>
        <authorList>
            <person name="Alam M."/>
            <person name="Haque M.S."/>
            <person name="Islam M.S."/>
            <person name="Emdad E.M."/>
            <person name="Islam M.M."/>
            <person name="Ahmed B."/>
            <person name="Halim A."/>
            <person name="Hossen Q.M.M."/>
            <person name="Hossain M.Z."/>
            <person name="Ahmed R."/>
            <person name="Khan M.M."/>
            <person name="Islam R."/>
            <person name="Rashid M.M."/>
            <person name="Khan S.A."/>
            <person name="Rahman M.S."/>
            <person name="Alam M."/>
        </authorList>
    </citation>
    <scope>NUCLEOTIDE SEQUENCE [LARGE SCALE GENOMIC DNA]</scope>
    <source>
        <strain evidence="2">cv. CVL-1</strain>
        <tissue evidence="1">Whole seedling</tissue>
    </source>
</reference>
<dbReference type="OrthoDB" id="1915431at2759"/>
<proteinExistence type="predicted"/>
<dbReference type="STRING" id="210143.A0A1R3IL82"/>
<accession>A0A1R3IL82</accession>
<dbReference type="Gramene" id="OMO83338">
    <property type="protein sequence ID" value="OMO83338"/>
    <property type="gene ID" value="CCACVL1_11419"/>
</dbReference>
<evidence type="ECO:0000313" key="1">
    <source>
        <dbReference type="EMBL" id="OMO83338.1"/>
    </source>
</evidence>
<evidence type="ECO:0000313" key="2">
    <source>
        <dbReference type="Proteomes" id="UP000188268"/>
    </source>
</evidence>
<organism evidence="1 2">
    <name type="scientific">Corchorus capsularis</name>
    <name type="common">Jute</name>
    <dbReference type="NCBI Taxonomy" id="210143"/>
    <lineage>
        <taxon>Eukaryota</taxon>
        <taxon>Viridiplantae</taxon>
        <taxon>Streptophyta</taxon>
        <taxon>Embryophyta</taxon>
        <taxon>Tracheophyta</taxon>
        <taxon>Spermatophyta</taxon>
        <taxon>Magnoliopsida</taxon>
        <taxon>eudicotyledons</taxon>
        <taxon>Gunneridae</taxon>
        <taxon>Pentapetalae</taxon>
        <taxon>rosids</taxon>
        <taxon>malvids</taxon>
        <taxon>Malvales</taxon>
        <taxon>Malvaceae</taxon>
        <taxon>Grewioideae</taxon>
        <taxon>Apeibeae</taxon>
        <taxon>Corchorus</taxon>
    </lineage>
</organism>
<name>A0A1R3IL82_COCAP</name>
<dbReference type="EMBL" id="AWWV01009880">
    <property type="protein sequence ID" value="OMO83338.1"/>
    <property type="molecule type" value="Genomic_DNA"/>
</dbReference>
<dbReference type="Proteomes" id="UP000188268">
    <property type="component" value="Unassembled WGS sequence"/>
</dbReference>
<gene>
    <name evidence="1" type="ORF">CCACVL1_11419</name>
</gene>
<keyword evidence="2" id="KW-1185">Reference proteome</keyword>
<protein>
    <submittedName>
        <fullName evidence="1">Uncharacterized protein</fullName>
    </submittedName>
</protein>
<comment type="caution">
    <text evidence="1">The sequence shown here is derived from an EMBL/GenBank/DDBJ whole genome shotgun (WGS) entry which is preliminary data.</text>
</comment>
<dbReference type="AlphaFoldDB" id="A0A1R3IL82"/>
<dbReference type="Pfam" id="PF03321">
    <property type="entry name" value="GH3"/>
    <property type="match status" value="1"/>
</dbReference>
<sequence>MPTIEEELDRGSQLYSLLMPVMSQFVPGLDKGKGIYFLFIKSEAKSLRPQEDSWSWLALS</sequence>